<dbReference type="EMBL" id="FJUW01000051">
    <property type="protein sequence ID" value="CZT09653.1"/>
    <property type="molecule type" value="Genomic_DNA"/>
</dbReference>
<dbReference type="InterPro" id="IPR004088">
    <property type="entry name" value="KH_dom_type_1"/>
</dbReference>
<evidence type="ECO:0000313" key="5">
    <source>
        <dbReference type="Proteomes" id="UP000178129"/>
    </source>
</evidence>
<dbReference type="SMART" id="SM00322">
    <property type="entry name" value="KH"/>
    <property type="match status" value="1"/>
</dbReference>
<dbReference type="GO" id="GO:0003723">
    <property type="term" value="F:RNA binding"/>
    <property type="evidence" value="ECO:0007669"/>
    <property type="project" value="UniProtKB-UniRule"/>
</dbReference>
<feature type="domain" description="K Homology" evidence="3">
    <location>
        <begin position="237"/>
        <end position="312"/>
    </location>
</feature>
<dbReference type="PROSITE" id="PS50084">
    <property type="entry name" value="KH_TYPE_1"/>
    <property type="match status" value="1"/>
</dbReference>
<protein>
    <recommendedName>
        <fullName evidence="3">K Homology domain-containing protein</fullName>
    </recommendedName>
</protein>
<dbReference type="InterPro" id="IPR004087">
    <property type="entry name" value="KH_dom"/>
</dbReference>
<feature type="compositionally biased region" description="Low complexity" evidence="2">
    <location>
        <begin position="330"/>
        <end position="350"/>
    </location>
</feature>
<evidence type="ECO:0000313" key="4">
    <source>
        <dbReference type="EMBL" id="CZT09653.1"/>
    </source>
</evidence>
<evidence type="ECO:0000259" key="3">
    <source>
        <dbReference type="SMART" id="SM00322"/>
    </source>
</evidence>
<accession>A0A1E1LGL7</accession>
<feature type="compositionally biased region" description="Polar residues" evidence="2">
    <location>
        <begin position="1"/>
        <end position="11"/>
    </location>
</feature>
<comment type="caution">
    <text evidence="4">The sequence shown here is derived from an EMBL/GenBank/DDBJ whole genome shotgun (WGS) entry which is preliminary data.</text>
</comment>
<dbReference type="InterPro" id="IPR036612">
    <property type="entry name" value="KH_dom_type_1_sf"/>
</dbReference>
<feature type="region of interest" description="Disordered" evidence="2">
    <location>
        <begin position="1"/>
        <end position="57"/>
    </location>
</feature>
<gene>
    <name evidence="4" type="ORF">RCO7_03742</name>
</gene>
<keyword evidence="5" id="KW-1185">Reference proteome</keyword>
<name>A0A1E1LGL7_9HELO</name>
<dbReference type="SUPFAM" id="SSF54791">
    <property type="entry name" value="Eukaryotic type KH-domain (KH-domain type I)"/>
    <property type="match status" value="1"/>
</dbReference>
<dbReference type="Proteomes" id="UP000178129">
    <property type="component" value="Unassembled WGS sequence"/>
</dbReference>
<evidence type="ECO:0000256" key="2">
    <source>
        <dbReference type="SAM" id="MobiDB-lite"/>
    </source>
</evidence>
<keyword evidence="1" id="KW-0694">RNA-binding</keyword>
<dbReference type="Pfam" id="PF00013">
    <property type="entry name" value="KH_1"/>
    <property type="match status" value="1"/>
</dbReference>
<sequence length="385" mass="42029">MAQSKVSQKENTPLGGGHKKGKQAGGAQQKRFNSFASIADDDGNPKNAKEYDQQPHGEDELFFVVNEELEGDERKIAQDRVDLLNYIHDELYYKKVARVVPAPSESRVDDTEIYHQGDYNGRKIDVGVHFYQGNNGVWTARAFAKFADADLSEDEYGVTIWADHAANASEVRKDKGSKIVASLSKFYWAPRWNYVLRYLRERMEAYNRDGSKATELAEPAAPGVSGIDGFEDDNDPTEIEEPMEFPSGCTGIIIGAKGASLNELKAKSGIKEIQMPEKTEPRPKARELVTLTLKGRKSAVNKAREMIAAIVQEWRNAPRPDRNGGGDGGFQQSSEGFSQPGGFDQVQEGSGDNDADAGGDSWADSANANAAATADWSNGGGGKGW</sequence>
<feature type="region of interest" description="Disordered" evidence="2">
    <location>
        <begin position="314"/>
        <end position="385"/>
    </location>
</feature>
<feature type="compositionally biased region" description="Basic and acidic residues" evidence="2">
    <location>
        <begin position="43"/>
        <end position="57"/>
    </location>
</feature>
<proteinExistence type="predicted"/>
<dbReference type="Gene3D" id="3.30.1370.10">
    <property type="entry name" value="K Homology domain, type 1"/>
    <property type="match status" value="1"/>
</dbReference>
<feature type="compositionally biased region" description="Low complexity" evidence="2">
    <location>
        <begin position="358"/>
        <end position="377"/>
    </location>
</feature>
<dbReference type="AlphaFoldDB" id="A0A1E1LGL7"/>
<evidence type="ECO:0000256" key="1">
    <source>
        <dbReference type="PROSITE-ProRule" id="PRU00117"/>
    </source>
</evidence>
<dbReference type="InParanoid" id="A0A1E1LGL7"/>
<reference evidence="5" key="1">
    <citation type="submission" date="2016-03" db="EMBL/GenBank/DDBJ databases">
        <authorList>
            <person name="Ploux O."/>
        </authorList>
    </citation>
    <scope>NUCLEOTIDE SEQUENCE [LARGE SCALE GENOMIC DNA]</scope>
    <source>
        <strain evidence="5">UK7</strain>
    </source>
</reference>
<organism evidence="4 5">
    <name type="scientific">Rhynchosporium graminicola</name>
    <dbReference type="NCBI Taxonomy" id="2792576"/>
    <lineage>
        <taxon>Eukaryota</taxon>
        <taxon>Fungi</taxon>
        <taxon>Dikarya</taxon>
        <taxon>Ascomycota</taxon>
        <taxon>Pezizomycotina</taxon>
        <taxon>Leotiomycetes</taxon>
        <taxon>Helotiales</taxon>
        <taxon>Ploettnerulaceae</taxon>
        <taxon>Rhynchosporium</taxon>
    </lineage>
</organism>